<reference evidence="6 7" key="1">
    <citation type="submission" date="2019-10" db="EMBL/GenBank/DDBJ databases">
        <title>Pseudoalteromonas rubra S4059.</title>
        <authorList>
            <person name="Paulsen S."/>
            <person name="Wang X."/>
        </authorList>
    </citation>
    <scope>NUCLEOTIDE SEQUENCE [LARGE SCALE GENOMIC DNA]</scope>
    <source>
        <strain evidence="6 7">S4059</strain>
    </source>
</reference>
<feature type="domain" description="TonB C-terminal" evidence="5">
    <location>
        <begin position="25"/>
        <end position="114"/>
    </location>
</feature>
<gene>
    <name evidence="6" type="ORF">CWC22_011255</name>
</gene>
<dbReference type="AlphaFoldDB" id="A0A5S3V4B8"/>
<dbReference type="GO" id="GO:0016020">
    <property type="term" value="C:membrane"/>
    <property type="evidence" value="ECO:0007669"/>
    <property type="project" value="UniProtKB-SubCell"/>
</dbReference>
<dbReference type="SUPFAM" id="SSF74653">
    <property type="entry name" value="TolA/TonB C-terminal domain"/>
    <property type="match status" value="1"/>
</dbReference>
<organism evidence="6 7">
    <name type="scientific">Pseudoalteromonas rubra</name>
    <dbReference type="NCBI Taxonomy" id="43658"/>
    <lineage>
        <taxon>Bacteria</taxon>
        <taxon>Pseudomonadati</taxon>
        <taxon>Pseudomonadota</taxon>
        <taxon>Gammaproteobacteria</taxon>
        <taxon>Alteromonadales</taxon>
        <taxon>Pseudoalteromonadaceae</taxon>
        <taxon>Pseudoalteromonas</taxon>
    </lineage>
</organism>
<keyword evidence="3" id="KW-1133">Transmembrane helix</keyword>
<name>A0A5S3V4B8_9GAMM</name>
<comment type="subcellular location">
    <subcellularLocation>
        <location evidence="1">Membrane</location>
        <topology evidence="1">Single-pass membrane protein</topology>
    </subcellularLocation>
</comment>
<dbReference type="Pfam" id="PF03544">
    <property type="entry name" value="TonB_C"/>
    <property type="match status" value="1"/>
</dbReference>
<dbReference type="InterPro" id="IPR006260">
    <property type="entry name" value="TonB/TolA_C"/>
</dbReference>
<dbReference type="GO" id="GO:0055085">
    <property type="term" value="P:transmembrane transport"/>
    <property type="evidence" value="ECO:0007669"/>
    <property type="project" value="InterPro"/>
</dbReference>
<dbReference type="NCBIfam" id="TIGR01352">
    <property type="entry name" value="tonB_Cterm"/>
    <property type="match status" value="1"/>
</dbReference>
<protein>
    <submittedName>
        <fullName evidence="6">TonB family protein</fullName>
    </submittedName>
</protein>
<evidence type="ECO:0000313" key="7">
    <source>
        <dbReference type="Proteomes" id="UP000305729"/>
    </source>
</evidence>
<evidence type="ECO:0000256" key="1">
    <source>
        <dbReference type="ARBA" id="ARBA00004167"/>
    </source>
</evidence>
<keyword evidence="4" id="KW-0472">Membrane</keyword>
<keyword evidence="2" id="KW-0812">Transmembrane</keyword>
<evidence type="ECO:0000256" key="4">
    <source>
        <dbReference type="ARBA" id="ARBA00023136"/>
    </source>
</evidence>
<dbReference type="Proteomes" id="UP000305729">
    <property type="component" value="Chromosome 1"/>
</dbReference>
<evidence type="ECO:0000259" key="5">
    <source>
        <dbReference type="PROSITE" id="PS52015"/>
    </source>
</evidence>
<dbReference type="InterPro" id="IPR037682">
    <property type="entry name" value="TonB_C"/>
</dbReference>
<dbReference type="RefSeq" id="WP_138536484.1">
    <property type="nucleotide sequence ID" value="NZ_CP045429.1"/>
</dbReference>
<evidence type="ECO:0000256" key="3">
    <source>
        <dbReference type="ARBA" id="ARBA00022989"/>
    </source>
</evidence>
<evidence type="ECO:0000256" key="2">
    <source>
        <dbReference type="ARBA" id="ARBA00022692"/>
    </source>
</evidence>
<sequence length="114" mass="13426">MMIELVLASTLVSFVNTEMYEIDSCIGEKFELIEAVNPQWPIHSERFLGVGYVDFRVTVNSEGKVVEHQITRSQPRRIFDRQSLRALKKWKFNSSKHAERCFDVTFKYDSDEFE</sequence>
<accession>A0A5S3V4B8</accession>
<proteinExistence type="predicted"/>
<dbReference type="EMBL" id="CP045429">
    <property type="protein sequence ID" value="QPB83533.1"/>
    <property type="molecule type" value="Genomic_DNA"/>
</dbReference>
<dbReference type="PROSITE" id="PS52015">
    <property type="entry name" value="TONB_CTD"/>
    <property type="match status" value="1"/>
</dbReference>
<evidence type="ECO:0000313" key="6">
    <source>
        <dbReference type="EMBL" id="QPB83533.1"/>
    </source>
</evidence>
<dbReference type="Gene3D" id="3.30.2420.10">
    <property type="entry name" value="TonB"/>
    <property type="match status" value="1"/>
</dbReference>